<dbReference type="RefSeq" id="WP_004275012.1">
    <property type="nucleotide sequence ID" value="NZ_JANKIR010000014.1"/>
</dbReference>
<gene>
    <name evidence="5" type="ORF">NCTC12264_00652</name>
</gene>
<keyword evidence="4" id="KW-0472">Membrane</keyword>
<dbReference type="AlphaFoldDB" id="A0A381EHI0"/>
<feature type="binding site" evidence="2">
    <location>
        <position position="61"/>
    </location>
    <ligand>
        <name>Cu cation</name>
        <dbReference type="ChEBI" id="CHEBI:23378"/>
    </ligand>
</feature>
<evidence type="ECO:0000313" key="5">
    <source>
        <dbReference type="EMBL" id="SUX26426.1"/>
    </source>
</evidence>
<feature type="transmembrane region" description="Helical" evidence="4">
    <location>
        <begin position="48"/>
        <end position="72"/>
    </location>
</feature>
<keyword evidence="3" id="KW-1015">Disulfide bond</keyword>
<keyword evidence="4" id="KW-0812">Transmembrane</keyword>
<evidence type="ECO:0000256" key="1">
    <source>
        <dbReference type="ARBA" id="ARBA00010996"/>
    </source>
</evidence>
<dbReference type="PANTHER" id="PTHR12151:SF25">
    <property type="entry name" value="LINALOOL DEHYDRATASE_ISOMERASE DOMAIN-CONTAINING PROTEIN"/>
    <property type="match status" value="1"/>
</dbReference>
<dbReference type="GO" id="GO:0046872">
    <property type="term" value="F:metal ion binding"/>
    <property type="evidence" value="ECO:0007669"/>
    <property type="project" value="UniProtKB-KW"/>
</dbReference>
<feature type="binding site" evidence="2">
    <location>
        <position position="57"/>
    </location>
    <ligand>
        <name>Cu cation</name>
        <dbReference type="ChEBI" id="CHEBI:23378"/>
    </ligand>
</feature>
<proteinExistence type="inferred from homology"/>
<dbReference type="Proteomes" id="UP000254161">
    <property type="component" value="Unassembled WGS sequence"/>
</dbReference>
<feature type="transmembrane region" description="Helical" evidence="4">
    <location>
        <begin position="5"/>
        <end position="21"/>
    </location>
</feature>
<dbReference type="InterPro" id="IPR036249">
    <property type="entry name" value="Thioredoxin-like_sf"/>
</dbReference>
<dbReference type="SUPFAM" id="SSF52833">
    <property type="entry name" value="Thioredoxin-like"/>
    <property type="match status" value="1"/>
</dbReference>
<dbReference type="EMBL" id="UFUZ01000001">
    <property type="protein sequence ID" value="SUX26426.1"/>
    <property type="molecule type" value="Genomic_DNA"/>
</dbReference>
<accession>A0A381EHI0</accession>
<evidence type="ECO:0000256" key="2">
    <source>
        <dbReference type="PIRSR" id="PIRSR603782-1"/>
    </source>
</evidence>
<organism evidence="5 6">
    <name type="scientific">Campylobacter upsaliensis</name>
    <dbReference type="NCBI Taxonomy" id="28080"/>
    <lineage>
        <taxon>Bacteria</taxon>
        <taxon>Pseudomonadati</taxon>
        <taxon>Campylobacterota</taxon>
        <taxon>Epsilonproteobacteria</taxon>
        <taxon>Campylobacterales</taxon>
        <taxon>Campylobacteraceae</taxon>
        <taxon>Campylobacter</taxon>
    </lineage>
</organism>
<comment type="similarity">
    <text evidence="1">Belongs to the SCO1/2 family.</text>
</comment>
<evidence type="ECO:0000256" key="3">
    <source>
        <dbReference type="PIRSR" id="PIRSR603782-2"/>
    </source>
</evidence>
<protein>
    <submittedName>
        <fullName evidence="5">SCO1/SenC family protein</fullName>
    </submittedName>
</protein>
<keyword evidence="2" id="KW-0186">Copper</keyword>
<keyword evidence="2" id="KW-0479">Metal-binding</keyword>
<dbReference type="Pfam" id="PF02630">
    <property type="entry name" value="SCO1-SenC"/>
    <property type="match status" value="1"/>
</dbReference>
<evidence type="ECO:0000313" key="6">
    <source>
        <dbReference type="Proteomes" id="UP000254161"/>
    </source>
</evidence>
<sequence>MKKIIFILVFCFILGFGYFFYPSQNYDFSLRSSFSHHTSLKDFRGEKLIIYFGYTFCPDICPGTLSLLALALDKMKKKPHLLFISLDIKRDKDPAKLEEWLKYFYPNSTALIAKDEKSLKKLTKNYGVLYEEIDLKDSFVQYSIAHSNELYLLDEKGHFKGSISDLSQKELLKALNEFLEDKK</sequence>
<name>A0A381EHI0_CAMUP</name>
<dbReference type="PANTHER" id="PTHR12151">
    <property type="entry name" value="ELECTRON TRANSPORT PROTIN SCO1/SENC FAMILY MEMBER"/>
    <property type="match status" value="1"/>
</dbReference>
<reference evidence="5 6" key="1">
    <citation type="submission" date="2018-06" db="EMBL/GenBank/DDBJ databases">
        <authorList>
            <consortium name="Pathogen Informatics"/>
            <person name="Doyle S."/>
        </authorList>
    </citation>
    <scope>NUCLEOTIDE SEQUENCE [LARGE SCALE GENOMIC DNA]</scope>
    <source>
        <strain evidence="5 6">NCTC12264</strain>
    </source>
</reference>
<dbReference type="Gene3D" id="3.40.30.10">
    <property type="entry name" value="Glutaredoxin"/>
    <property type="match status" value="1"/>
</dbReference>
<feature type="disulfide bond" description="Redox-active" evidence="3">
    <location>
        <begin position="57"/>
        <end position="61"/>
    </location>
</feature>
<keyword evidence="4" id="KW-1133">Transmembrane helix</keyword>
<feature type="binding site" evidence="2">
    <location>
        <position position="146"/>
    </location>
    <ligand>
        <name>Cu cation</name>
        <dbReference type="ChEBI" id="CHEBI:23378"/>
    </ligand>
</feature>
<evidence type="ECO:0000256" key="4">
    <source>
        <dbReference type="SAM" id="Phobius"/>
    </source>
</evidence>
<dbReference type="InterPro" id="IPR003782">
    <property type="entry name" value="SCO1/SenC"/>
</dbReference>
<dbReference type="CDD" id="cd02968">
    <property type="entry name" value="SCO"/>
    <property type="match status" value="1"/>
</dbReference>